<dbReference type="Pfam" id="PF02104">
    <property type="entry name" value="SURF1"/>
    <property type="match status" value="1"/>
</dbReference>
<dbReference type="OrthoDB" id="6079986at2"/>
<dbReference type="PROSITE" id="PS50895">
    <property type="entry name" value="SURF1"/>
    <property type="match status" value="1"/>
</dbReference>
<keyword evidence="4 6" id="KW-1133">Transmembrane helix</keyword>
<protein>
    <recommendedName>
        <fullName evidence="6">SURF1-like protein</fullName>
    </recommendedName>
</protein>
<gene>
    <name evidence="7" type="ORF">SAMN05444336_102139</name>
</gene>
<organism evidence="7 8">
    <name type="scientific">Albimonas donghaensis</name>
    <dbReference type="NCBI Taxonomy" id="356660"/>
    <lineage>
        <taxon>Bacteria</taxon>
        <taxon>Pseudomonadati</taxon>
        <taxon>Pseudomonadota</taxon>
        <taxon>Alphaproteobacteria</taxon>
        <taxon>Rhodobacterales</taxon>
        <taxon>Paracoccaceae</taxon>
        <taxon>Albimonas</taxon>
    </lineage>
</organism>
<feature type="transmembrane region" description="Helical" evidence="6">
    <location>
        <begin position="9"/>
        <end position="28"/>
    </location>
</feature>
<evidence type="ECO:0000313" key="8">
    <source>
        <dbReference type="Proteomes" id="UP000199118"/>
    </source>
</evidence>
<dbReference type="EMBL" id="FNMZ01000002">
    <property type="protein sequence ID" value="SDW70430.1"/>
    <property type="molecule type" value="Genomic_DNA"/>
</dbReference>
<evidence type="ECO:0000256" key="6">
    <source>
        <dbReference type="RuleBase" id="RU363076"/>
    </source>
</evidence>
<evidence type="ECO:0000256" key="1">
    <source>
        <dbReference type="ARBA" id="ARBA00004370"/>
    </source>
</evidence>
<evidence type="ECO:0000256" key="4">
    <source>
        <dbReference type="ARBA" id="ARBA00022989"/>
    </source>
</evidence>
<dbReference type="PANTHER" id="PTHR23427">
    <property type="entry name" value="SURFEIT LOCUS PROTEIN"/>
    <property type="match status" value="1"/>
</dbReference>
<keyword evidence="3 6" id="KW-0812">Transmembrane</keyword>
<keyword evidence="5 6" id="KW-0472">Membrane</keyword>
<accession>A0A1H2VQ68</accession>
<keyword evidence="8" id="KW-1185">Reference proteome</keyword>
<evidence type="ECO:0000256" key="3">
    <source>
        <dbReference type="ARBA" id="ARBA00022692"/>
    </source>
</evidence>
<dbReference type="InterPro" id="IPR045214">
    <property type="entry name" value="Surf1/Surf4"/>
</dbReference>
<evidence type="ECO:0000313" key="7">
    <source>
        <dbReference type="EMBL" id="SDW70430.1"/>
    </source>
</evidence>
<dbReference type="GO" id="GO:0005886">
    <property type="term" value="C:plasma membrane"/>
    <property type="evidence" value="ECO:0007669"/>
    <property type="project" value="UniProtKB-SubCell"/>
</dbReference>
<evidence type="ECO:0000256" key="5">
    <source>
        <dbReference type="ARBA" id="ARBA00023136"/>
    </source>
</evidence>
<proteinExistence type="inferred from homology"/>
<reference evidence="7 8" key="1">
    <citation type="submission" date="2016-10" db="EMBL/GenBank/DDBJ databases">
        <authorList>
            <person name="de Groot N.N."/>
        </authorList>
    </citation>
    <scope>NUCLEOTIDE SEQUENCE [LARGE SCALE GENOMIC DNA]</scope>
    <source>
        <strain evidence="7 8">DSM 17890</strain>
    </source>
</reference>
<dbReference type="Proteomes" id="UP000199118">
    <property type="component" value="Unassembled WGS sequence"/>
</dbReference>
<dbReference type="InterPro" id="IPR002994">
    <property type="entry name" value="Surf1/Shy1"/>
</dbReference>
<dbReference type="PANTHER" id="PTHR23427:SF2">
    <property type="entry name" value="SURFEIT LOCUS PROTEIN 1"/>
    <property type="match status" value="1"/>
</dbReference>
<dbReference type="STRING" id="356660.SAMN05444336_102139"/>
<keyword evidence="6" id="KW-1003">Cell membrane</keyword>
<dbReference type="CDD" id="cd06662">
    <property type="entry name" value="SURF1"/>
    <property type="match status" value="1"/>
</dbReference>
<dbReference type="AlphaFoldDB" id="A0A1H2VQ68"/>
<name>A0A1H2VQ68_9RHOB</name>
<dbReference type="RefSeq" id="WP_092680418.1">
    <property type="nucleotide sequence ID" value="NZ_FNMZ01000002.1"/>
</dbReference>
<feature type="transmembrane region" description="Helical" evidence="6">
    <location>
        <begin position="197"/>
        <end position="219"/>
    </location>
</feature>
<comment type="subcellular location">
    <subcellularLocation>
        <location evidence="6">Cell membrane</location>
        <topology evidence="6">Multi-pass membrane protein</topology>
    </subcellularLocation>
    <subcellularLocation>
        <location evidence="1">Membrane</location>
    </subcellularLocation>
</comment>
<evidence type="ECO:0000256" key="2">
    <source>
        <dbReference type="ARBA" id="ARBA00007165"/>
    </source>
</evidence>
<sequence>MRRSNRARLAFLLIFGLGGVAILCWLGTWQVQRLNWKLGLIEALETRLDAAPVPLPEAPTEAEDEYLRVTVPGVYDGSELHVLTSAKPWGPGYRVIAGFDAADGRRIMVDRGFVEESRRNETRPGGPAEVTGALLWPQEVDGFVPDPDLAENLWFARDVPPMAEALGAAPILVVAEANEADWPKAQPLTVNLRNDHLNYAITWFGLALVWAGMTGALALRLKRRGEV</sequence>
<comment type="similarity">
    <text evidence="2 6">Belongs to the SURF1 family.</text>
</comment>